<dbReference type="HAMAP" id="MF_00697">
    <property type="entry name" value="UPF0276"/>
    <property type="match status" value="1"/>
</dbReference>
<organism evidence="2 3">
    <name type="scientific">Neiella marina</name>
    <dbReference type="NCBI Taxonomy" id="508461"/>
    <lineage>
        <taxon>Bacteria</taxon>
        <taxon>Pseudomonadati</taxon>
        <taxon>Pseudomonadota</taxon>
        <taxon>Gammaproteobacteria</taxon>
        <taxon>Alteromonadales</taxon>
        <taxon>Echinimonadaceae</taxon>
        <taxon>Neiella</taxon>
    </lineage>
</organism>
<accession>A0A8J2XN34</accession>
<dbReference type="Pfam" id="PF05114">
    <property type="entry name" value="MbnB_TglH_ChrH"/>
    <property type="match status" value="1"/>
</dbReference>
<gene>
    <name evidence="2" type="ORF">GCM10011369_09630</name>
</gene>
<comment type="similarity">
    <text evidence="1">Belongs to the UPF0276 family.</text>
</comment>
<dbReference type="PANTHER" id="PTHR42194">
    <property type="entry name" value="UPF0276 PROTEIN HI_1600"/>
    <property type="match status" value="1"/>
</dbReference>
<name>A0A8J2XN34_9GAMM</name>
<dbReference type="PANTHER" id="PTHR42194:SF1">
    <property type="entry name" value="UPF0276 PROTEIN HI_1600"/>
    <property type="match status" value="1"/>
</dbReference>
<evidence type="ECO:0000256" key="1">
    <source>
        <dbReference type="HAMAP-Rule" id="MF_00697"/>
    </source>
</evidence>
<dbReference type="InterPro" id="IPR007801">
    <property type="entry name" value="MbnB/TglH/ChrH"/>
</dbReference>
<dbReference type="InterPro" id="IPR036237">
    <property type="entry name" value="Xyl_isomerase-like_sf"/>
</dbReference>
<proteinExistence type="inferred from homology"/>
<protein>
    <recommendedName>
        <fullName evidence="1">UPF0276 protein GCM10011369_09630</fullName>
    </recommendedName>
</protein>
<dbReference type="AlphaFoldDB" id="A0A8J2XN34"/>
<dbReference type="Gene3D" id="3.20.20.150">
    <property type="entry name" value="Divalent-metal-dependent TIM barrel enzymes"/>
    <property type="match status" value="1"/>
</dbReference>
<dbReference type="SUPFAM" id="SSF51658">
    <property type="entry name" value="Xylose isomerase-like"/>
    <property type="match status" value="1"/>
</dbReference>
<evidence type="ECO:0000313" key="2">
    <source>
        <dbReference type="EMBL" id="GGA70012.1"/>
    </source>
</evidence>
<dbReference type="EMBL" id="BMDX01000003">
    <property type="protein sequence ID" value="GGA70012.1"/>
    <property type="molecule type" value="Genomic_DNA"/>
</dbReference>
<dbReference type="Proteomes" id="UP000619743">
    <property type="component" value="Unassembled WGS sequence"/>
</dbReference>
<keyword evidence="3" id="KW-1185">Reference proteome</keyword>
<dbReference type="NCBIfam" id="NF003818">
    <property type="entry name" value="PRK05409.1"/>
    <property type="match status" value="1"/>
</dbReference>
<sequence>MVKFNMPTGAGLGFKRRMLDEVIADKPAAIDFFEVAPENWIPFGSKLNKKFKSLTERYPFICHGLSLSIGSLDPLDVDFVKQVKWFLDEHNIEIYSEHLSYCSADGHLYDLMPIPFTEEAVNHVVSRIKQVQDITERRFVLENVSYYAAPGQQLDELTFINAVLEQADCGLLLDVNNIYVNSINHGYDALSYLKGLPSERIVYGHIAGHYNEDVDLIVDTHGADVIDPVWQLLQQAYAHHGVFPTLLERDFNIPPLPELCTEVSQIKQYQQQALSEMPSLQGTYGKQPA</sequence>
<comment type="caution">
    <text evidence="2">The sequence shown here is derived from an EMBL/GenBank/DDBJ whole genome shotgun (WGS) entry which is preliminary data.</text>
</comment>
<reference evidence="3" key="1">
    <citation type="journal article" date="2019" name="Int. J. Syst. Evol. Microbiol.">
        <title>The Global Catalogue of Microorganisms (GCM) 10K type strain sequencing project: providing services to taxonomists for standard genome sequencing and annotation.</title>
        <authorList>
            <consortium name="The Broad Institute Genomics Platform"/>
            <consortium name="The Broad Institute Genome Sequencing Center for Infectious Disease"/>
            <person name="Wu L."/>
            <person name="Ma J."/>
        </authorList>
    </citation>
    <scope>NUCLEOTIDE SEQUENCE [LARGE SCALE GENOMIC DNA]</scope>
    <source>
        <strain evidence="3">CGMCC 1.10130</strain>
    </source>
</reference>
<evidence type="ECO:0000313" key="3">
    <source>
        <dbReference type="Proteomes" id="UP000619743"/>
    </source>
</evidence>